<feature type="compositionally biased region" description="Low complexity" evidence="1">
    <location>
        <begin position="75"/>
        <end position="85"/>
    </location>
</feature>
<dbReference type="OrthoDB" id="3694433at2"/>
<evidence type="ECO:0000313" key="2">
    <source>
        <dbReference type="EMBL" id="ABD11207.1"/>
    </source>
</evidence>
<feature type="compositionally biased region" description="Basic residues" evidence="1">
    <location>
        <begin position="86"/>
        <end position="95"/>
    </location>
</feature>
<organism evidence="2 3">
    <name type="scientific">Frankia casuarinae (strain DSM 45818 / CECT 9043 / HFP020203 / CcI3)</name>
    <dbReference type="NCBI Taxonomy" id="106370"/>
    <lineage>
        <taxon>Bacteria</taxon>
        <taxon>Bacillati</taxon>
        <taxon>Actinomycetota</taxon>
        <taxon>Actinomycetes</taxon>
        <taxon>Frankiales</taxon>
        <taxon>Frankiaceae</taxon>
        <taxon>Frankia</taxon>
    </lineage>
</organism>
<dbReference type="Proteomes" id="UP000001937">
    <property type="component" value="Chromosome"/>
</dbReference>
<protein>
    <submittedName>
        <fullName evidence="2">Uncharacterized protein</fullName>
    </submittedName>
</protein>
<feature type="region of interest" description="Disordered" evidence="1">
    <location>
        <begin position="75"/>
        <end position="95"/>
    </location>
</feature>
<evidence type="ECO:0000256" key="1">
    <source>
        <dbReference type="SAM" id="MobiDB-lite"/>
    </source>
</evidence>
<dbReference type="HOGENOM" id="CLU_2368750_0_0_11"/>
<sequence length="95" mass="10269">MTVDYPHTDSPAIVDADLPGQADVGLLSALVHVLAPRLFAIVAEPSYGDIHVVAWGLRFDGYVALISTDGQMVGSFSSFSPPRSGSRPRFRRGRR</sequence>
<proteinExistence type="predicted"/>
<dbReference type="EMBL" id="CP000249">
    <property type="protein sequence ID" value="ABD11207.1"/>
    <property type="molecule type" value="Genomic_DNA"/>
</dbReference>
<gene>
    <name evidence="2" type="ordered locus">Francci3_1831</name>
</gene>
<name>Q2JBY5_FRACC</name>
<dbReference type="STRING" id="106370.Francci3_1831"/>
<dbReference type="KEGG" id="fra:Francci3_1831"/>
<evidence type="ECO:0000313" key="3">
    <source>
        <dbReference type="Proteomes" id="UP000001937"/>
    </source>
</evidence>
<reference evidence="2 3" key="1">
    <citation type="journal article" date="2007" name="Genome Res.">
        <title>Genome characteristics of facultatively symbiotic Frankia sp. strains reflect host range and host plant biogeography.</title>
        <authorList>
            <person name="Normand P."/>
            <person name="Lapierre P."/>
            <person name="Tisa L.S."/>
            <person name="Gogarten J.P."/>
            <person name="Alloisio N."/>
            <person name="Bagnarol E."/>
            <person name="Bassi C.A."/>
            <person name="Berry A.M."/>
            <person name="Bickhart D.M."/>
            <person name="Choisne N."/>
            <person name="Couloux A."/>
            <person name="Cournoyer B."/>
            <person name="Cruveiller S."/>
            <person name="Daubin V."/>
            <person name="Demange N."/>
            <person name="Francino M.P."/>
            <person name="Goltsman E."/>
            <person name="Huang Y."/>
            <person name="Kopp O.R."/>
            <person name="Labarre L."/>
            <person name="Lapidus A."/>
            <person name="Lavire C."/>
            <person name="Marechal J."/>
            <person name="Martinez M."/>
            <person name="Mastronunzio J.E."/>
            <person name="Mullin B.C."/>
            <person name="Niemann J."/>
            <person name="Pujic P."/>
            <person name="Rawnsley T."/>
            <person name="Rouy Z."/>
            <person name="Schenowitz C."/>
            <person name="Sellstedt A."/>
            <person name="Tavares F."/>
            <person name="Tomkins J.P."/>
            <person name="Vallenet D."/>
            <person name="Valverde C."/>
            <person name="Wall L.G."/>
            <person name="Wang Y."/>
            <person name="Medigue C."/>
            <person name="Benson D.R."/>
        </authorList>
    </citation>
    <scope>NUCLEOTIDE SEQUENCE [LARGE SCALE GENOMIC DNA]</scope>
    <source>
        <strain evidence="3">DSM 45818 / CECT 9043 / CcI3</strain>
    </source>
</reference>
<dbReference type="RefSeq" id="WP_011436267.1">
    <property type="nucleotide sequence ID" value="NC_007777.1"/>
</dbReference>
<keyword evidence="3" id="KW-1185">Reference proteome</keyword>
<accession>Q2JBY5</accession>
<dbReference type="AlphaFoldDB" id="Q2JBY5"/>